<evidence type="ECO:0000256" key="13">
    <source>
        <dbReference type="ARBA" id="ARBA00024209"/>
    </source>
</evidence>
<evidence type="ECO:0000313" key="19">
    <source>
        <dbReference type="EMBL" id="EOA22644.1"/>
    </source>
</evidence>
<dbReference type="GO" id="GO:0016020">
    <property type="term" value="C:membrane"/>
    <property type="evidence" value="ECO:0007669"/>
    <property type="project" value="UniProtKB-SubCell"/>
</dbReference>
<evidence type="ECO:0000256" key="14">
    <source>
        <dbReference type="PROSITE-ProRule" id="PRU00175"/>
    </source>
</evidence>
<dbReference type="InterPro" id="IPR053238">
    <property type="entry name" value="RING-H2_zinc_finger"/>
</dbReference>
<dbReference type="SMART" id="SM00184">
    <property type="entry name" value="RING"/>
    <property type="match status" value="1"/>
</dbReference>
<comment type="pathway">
    <text evidence="3">Protein modification; protein ubiquitination.</text>
</comment>
<keyword evidence="7" id="KW-0479">Metal-binding</keyword>
<feature type="region of interest" description="Disordered" evidence="15">
    <location>
        <begin position="174"/>
        <end position="215"/>
    </location>
</feature>
<keyword evidence="8 14" id="KW-0863">Zinc-finger</keyword>
<evidence type="ECO:0000256" key="2">
    <source>
        <dbReference type="ARBA" id="ARBA00004167"/>
    </source>
</evidence>
<dbReference type="PANTHER" id="PTHR14155">
    <property type="entry name" value="RING FINGER DOMAIN-CONTAINING"/>
    <property type="match status" value="1"/>
</dbReference>
<reference evidence="20" key="1">
    <citation type="journal article" date="2013" name="Nat. Genet.">
        <title>The Capsella rubella genome and the genomic consequences of rapid mating system evolution.</title>
        <authorList>
            <person name="Slotte T."/>
            <person name="Hazzouri K.M."/>
            <person name="Agren J.A."/>
            <person name="Koenig D."/>
            <person name="Maumus F."/>
            <person name="Guo Y.L."/>
            <person name="Steige K."/>
            <person name="Platts A.E."/>
            <person name="Escobar J.S."/>
            <person name="Newman L.K."/>
            <person name="Wang W."/>
            <person name="Mandakova T."/>
            <person name="Vello E."/>
            <person name="Smith L.M."/>
            <person name="Henz S.R."/>
            <person name="Steffen J."/>
            <person name="Takuno S."/>
            <person name="Brandvain Y."/>
            <person name="Coop G."/>
            <person name="Andolfatto P."/>
            <person name="Hu T.T."/>
            <person name="Blanchette M."/>
            <person name="Clark R.M."/>
            <person name="Quesneville H."/>
            <person name="Nordborg M."/>
            <person name="Gaut B.S."/>
            <person name="Lysak M.A."/>
            <person name="Jenkins J."/>
            <person name="Grimwood J."/>
            <person name="Chapman J."/>
            <person name="Prochnik S."/>
            <person name="Shu S."/>
            <person name="Rokhsar D."/>
            <person name="Schmutz J."/>
            <person name="Weigel D."/>
            <person name="Wright S.I."/>
        </authorList>
    </citation>
    <scope>NUCLEOTIDE SEQUENCE [LARGE SCALE GENOMIC DNA]</scope>
    <source>
        <strain evidence="20">cv. Monte Gargano</strain>
    </source>
</reference>
<keyword evidence="12 16" id="KW-0472">Membrane</keyword>
<evidence type="ECO:0000256" key="15">
    <source>
        <dbReference type="SAM" id="MobiDB-lite"/>
    </source>
</evidence>
<evidence type="ECO:0000256" key="12">
    <source>
        <dbReference type="ARBA" id="ARBA00023136"/>
    </source>
</evidence>
<keyword evidence="17" id="KW-0732">Signal</keyword>
<dbReference type="SUPFAM" id="SSF57850">
    <property type="entry name" value="RING/U-box"/>
    <property type="match status" value="1"/>
</dbReference>
<feature type="region of interest" description="Disordered" evidence="15">
    <location>
        <begin position="317"/>
        <end position="345"/>
    </location>
</feature>
<keyword evidence="10" id="KW-0862">Zinc</keyword>
<evidence type="ECO:0000256" key="3">
    <source>
        <dbReference type="ARBA" id="ARBA00004906"/>
    </source>
</evidence>
<evidence type="ECO:0000256" key="1">
    <source>
        <dbReference type="ARBA" id="ARBA00000900"/>
    </source>
</evidence>
<dbReference type="EC" id="2.3.2.27" evidence="4"/>
<dbReference type="Gene3D" id="3.30.40.10">
    <property type="entry name" value="Zinc/RING finger domain, C3HC4 (zinc finger)"/>
    <property type="match status" value="1"/>
</dbReference>
<dbReference type="STRING" id="81985.R0H090"/>
<dbReference type="GO" id="GO:0008270">
    <property type="term" value="F:zinc ion binding"/>
    <property type="evidence" value="ECO:0007669"/>
    <property type="project" value="UniProtKB-KW"/>
</dbReference>
<dbReference type="InterPro" id="IPR013083">
    <property type="entry name" value="Znf_RING/FYVE/PHD"/>
</dbReference>
<evidence type="ECO:0000256" key="11">
    <source>
        <dbReference type="ARBA" id="ARBA00022989"/>
    </source>
</evidence>
<dbReference type="InterPro" id="IPR001841">
    <property type="entry name" value="Znf_RING"/>
</dbReference>
<proteinExistence type="inferred from homology"/>
<evidence type="ECO:0000313" key="20">
    <source>
        <dbReference type="Proteomes" id="UP000029121"/>
    </source>
</evidence>
<evidence type="ECO:0000256" key="6">
    <source>
        <dbReference type="ARBA" id="ARBA00022692"/>
    </source>
</evidence>
<name>R0H090_9BRAS</name>
<dbReference type="PROSITE" id="PS50089">
    <property type="entry name" value="ZF_RING_2"/>
    <property type="match status" value="1"/>
</dbReference>
<keyword evidence="5" id="KW-0808">Transferase</keyword>
<feature type="region of interest" description="Disordered" evidence="15">
    <location>
        <begin position="275"/>
        <end position="294"/>
    </location>
</feature>
<accession>R0H090</accession>
<dbReference type="Proteomes" id="UP000029121">
    <property type="component" value="Unassembled WGS sequence"/>
</dbReference>
<dbReference type="Pfam" id="PF13639">
    <property type="entry name" value="zf-RING_2"/>
    <property type="match status" value="1"/>
</dbReference>
<keyword evidence="11 16" id="KW-1133">Transmembrane helix</keyword>
<keyword evidence="9" id="KW-0833">Ubl conjugation pathway</keyword>
<evidence type="ECO:0000256" key="10">
    <source>
        <dbReference type="ARBA" id="ARBA00022833"/>
    </source>
</evidence>
<feature type="domain" description="RING-type" evidence="18">
    <location>
        <begin position="120"/>
        <end position="162"/>
    </location>
</feature>
<protein>
    <recommendedName>
        <fullName evidence="4">RING-type E3 ubiquitin transferase</fullName>
        <ecNumber evidence="4">2.3.2.27</ecNumber>
    </recommendedName>
</protein>
<dbReference type="eggNOG" id="KOG0800">
    <property type="taxonomic scope" value="Eukaryota"/>
</dbReference>
<dbReference type="GO" id="GO:0061630">
    <property type="term" value="F:ubiquitin protein ligase activity"/>
    <property type="evidence" value="ECO:0007669"/>
    <property type="project" value="UniProtKB-EC"/>
</dbReference>
<keyword evidence="6 16" id="KW-0812">Transmembrane</keyword>
<organism evidence="19 20">
    <name type="scientific">Capsella rubella</name>
    <dbReference type="NCBI Taxonomy" id="81985"/>
    <lineage>
        <taxon>Eukaryota</taxon>
        <taxon>Viridiplantae</taxon>
        <taxon>Streptophyta</taxon>
        <taxon>Embryophyta</taxon>
        <taxon>Tracheophyta</taxon>
        <taxon>Spermatophyta</taxon>
        <taxon>Magnoliopsida</taxon>
        <taxon>eudicotyledons</taxon>
        <taxon>Gunneridae</taxon>
        <taxon>Pentapetalae</taxon>
        <taxon>rosids</taxon>
        <taxon>malvids</taxon>
        <taxon>Brassicales</taxon>
        <taxon>Brassicaceae</taxon>
        <taxon>Camelineae</taxon>
        <taxon>Capsella</taxon>
    </lineage>
</organism>
<dbReference type="EMBL" id="KB870810">
    <property type="protein sequence ID" value="EOA22644.1"/>
    <property type="molecule type" value="Genomic_DNA"/>
</dbReference>
<evidence type="ECO:0000256" key="17">
    <source>
        <dbReference type="SAM" id="SignalP"/>
    </source>
</evidence>
<dbReference type="PANTHER" id="PTHR14155:SF547">
    <property type="entry name" value="RING-H2 FINGER PROTEIN ATL35-RELATED"/>
    <property type="match status" value="1"/>
</dbReference>
<feature type="chain" id="PRO_5004342849" description="RING-type E3 ubiquitin transferase" evidence="17">
    <location>
        <begin position="31"/>
        <end position="345"/>
    </location>
</feature>
<feature type="compositionally biased region" description="Polar residues" evidence="15">
    <location>
        <begin position="191"/>
        <end position="215"/>
    </location>
</feature>
<dbReference type="FunFam" id="3.30.40.10:FF:000187">
    <property type="entry name" value="E3 ubiquitin-protein ligase ATL6"/>
    <property type="match status" value="1"/>
</dbReference>
<keyword evidence="20" id="KW-1185">Reference proteome</keyword>
<evidence type="ECO:0000256" key="5">
    <source>
        <dbReference type="ARBA" id="ARBA00022679"/>
    </source>
</evidence>
<evidence type="ECO:0000256" key="9">
    <source>
        <dbReference type="ARBA" id="ARBA00022786"/>
    </source>
</evidence>
<feature type="signal peptide" evidence="17">
    <location>
        <begin position="1"/>
        <end position="30"/>
    </location>
</feature>
<evidence type="ECO:0000259" key="18">
    <source>
        <dbReference type="PROSITE" id="PS50089"/>
    </source>
</evidence>
<comment type="subcellular location">
    <subcellularLocation>
        <location evidence="2">Membrane</location>
        <topology evidence="2">Single-pass membrane protein</topology>
    </subcellularLocation>
</comment>
<comment type="catalytic activity">
    <reaction evidence="1">
        <text>S-ubiquitinyl-[E2 ubiquitin-conjugating enzyme]-L-cysteine + [acceptor protein]-L-lysine = [E2 ubiquitin-conjugating enzyme]-L-cysteine + N(6)-ubiquitinyl-[acceptor protein]-L-lysine.</text>
        <dbReference type="EC" id="2.3.2.27"/>
    </reaction>
</comment>
<evidence type="ECO:0000256" key="16">
    <source>
        <dbReference type="SAM" id="Phobius"/>
    </source>
</evidence>
<dbReference type="CDD" id="cd16461">
    <property type="entry name" value="RING-H2_EL5-like"/>
    <property type="match status" value="1"/>
</dbReference>
<gene>
    <name evidence="19" type="ORF">CARUB_v10003314mg</name>
</gene>
<evidence type="ECO:0000256" key="7">
    <source>
        <dbReference type="ARBA" id="ARBA00022723"/>
    </source>
</evidence>
<sequence length="345" mass="39192">MTIFTSDHIHRIVLFVPLSLFFLQCLPCQALEYVSPYPYKTRKFDTESIIVIVLVVTFMSLIMVFACCCNNTSSSAEIDAASLLNNRAMRGLEKEVIESFPSFLYSEVKRVKIGKGGVECAICLSDFEDQERLRWLPPCSHTFHANCIDVWLSSRSTCPVCRAILSLEQGENSTYPSMDVEEGNAQRGFQEPSNERSSQGNSNANYITPRSSSTGLVSSWRMPEIFFPRSHSTGHSLVQLCENLERFTLQLPEEVQRQFISLNLVRKSHMALPQAMSSRQRYRSGSERGGFSSGRQRIHRDLSFSFQAASVQITHERNDQVVETSQDKDNNLGERSFERLMPEKV</sequence>
<evidence type="ECO:0000256" key="8">
    <source>
        <dbReference type="ARBA" id="ARBA00022771"/>
    </source>
</evidence>
<comment type="similarity">
    <text evidence="13">Belongs to the RING-type zinc finger family. ATL subfamily.</text>
</comment>
<feature type="transmembrane region" description="Helical" evidence="16">
    <location>
        <begin position="49"/>
        <end position="69"/>
    </location>
</feature>
<evidence type="ECO:0000256" key="4">
    <source>
        <dbReference type="ARBA" id="ARBA00012483"/>
    </source>
</evidence>
<dbReference type="AlphaFoldDB" id="R0H090"/>